<gene>
    <name evidence="2" type="ORF">PG999_010714</name>
</gene>
<feature type="region of interest" description="Disordered" evidence="1">
    <location>
        <begin position="58"/>
        <end position="86"/>
    </location>
</feature>
<dbReference type="Proteomes" id="UP001392437">
    <property type="component" value="Unassembled WGS sequence"/>
</dbReference>
<dbReference type="EMBL" id="JAQQWP010000009">
    <property type="protein sequence ID" value="KAK8100340.1"/>
    <property type="molecule type" value="Genomic_DNA"/>
</dbReference>
<name>A0AAW0QCI9_9PEZI</name>
<proteinExistence type="predicted"/>
<keyword evidence="3" id="KW-1185">Reference proteome</keyword>
<dbReference type="AlphaFoldDB" id="A0AAW0QCI9"/>
<feature type="compositionally biased region" description="Polar residues" evidence="1">
    <location>
        <begin position="60"/>
        <end position="78"/>
    </location>
</feature>
<evidence type="ECO:0000256" key="1">
    <source>
        <dbReference type="SAM" id="MobiDB-lite"/>
    </source>
</evidence>
<evidence type="ECO:0000313" key="2">
    <source>
        <dbReference type="EMBL" id="KAK8100340.1"/>
    </source>
</evidence>
<protein>
    <submittedName>
        <fullName evidence="2">Uncharacterized protein</fullName>
    </submittedName>
</protein>
<evidence type="ECO:0000313" key="3">
    <source>
        <dbReference type="Proteomes" id="UP001392437"/>
    </source>
</evidence>
<accession>A0AAW0QCI9</accession>
<sequence>MFRLWPLFFQSIQVYTKASCPFTKVVSAPGFCKDWLGNASRQGFLEEFEFYFAVSGESGQGQTFTGTVRSPSERSSSTENKEQGEG</sequence>
<comment type="caution">
    <text evidence="2">The sequence shown here is derived from an EMBL/GenBank/DDBJ whole genome shotgun (WGS) entry which is preliminary data.</text>
</comment>
<reference evidence="2 3" key="1">
    <citation type="submission" date="2023-01" db="EMBL/GenBank/DDBJ databases">
        <title>Analysis of 21 Apiospora genomes using comparative genomics revels a genus with tremendous synthesis potential of carbohydrate active enzymes and secondary metabolites.</title>
        <authorList>
            <person name="Sorensen T."/>
        </authorList>
    </citation>
    <scope>NUCLEOTIDE SEQUENCE [LARGE SCALE GENOMIC DNA]</scope>
    <source>
        <strain evidence="2 3">CBS 117206</strain>
    </source>
</reference>
<organism evidence="2 3">
    <name type="scientific">Apiospora kogelbergensis</name>
    <dbReference type="NCBI Taxonomy" id="1337665"/>
    <lineage>
        <taxon>Eukaryota</taxon>
        <taxon>Fungi</taxon>
        <taxon>Dikarya</taxon>
        <taxon>Ascomycota</taxon>
        <taxon>Pezizomycotina</taxon>
        <taxon>Sordariomycetes</taxon>
        <taxon>Xylariomycetidae</taxon>
        <taxon>Amphisphaeriales</taxon>
        <taxon>Apiosporaceae</taxon>
        <taxon>Apiospora</taxon>
    </lineage>
</organism>